<accession>A0A0E9WJV1</accession>
<organism evidence="1">
    <name type="scientific">Anguilla anguilla</name>
    <name type="common">European freshwater eel</name>
    <name type="synonym">Muraena anguilla</name>
    <dbReference type="NCBI Taxonomy" id="7936"/>
    <lineage>
        <taxon>Eukaryota</taxon>
        <taxon>Metazoa</taxon>
        <taxon>Chordata</taxon>
        <taxon>Craniata</taxon>
        <taxon>Vertebrata</taxon>
        <taxon>Euteleostomi</taxon>
        <taxon>Actinopterygii</taxon>
        <taxon>Neopterygii</taxon>
        <taxon>Teleostei</taxon>
        <taxon>Anguilliformes</taxon>
        <taxon>Anguillidae</taxon>
        <taxon>Anguilla</taxon>
    </lineage>
</organism>
<name>A0A0E9WJV1_ANGAN</name>
<protein>
    <submittedName>
        <fullName evidence="1">Uncharacterized protein</fullName>
    </submittedName>
</protein>
<sequence length="61" mass="7304">MINPNRRLEVFVPLSKKARSFFPLMTSRVPFVFQNLSHPPRKLSKRRWRGGVQKHNNLIFK</sequence>
<reference evidence="1" key="2">
    <citation type="journal article" date="2015" name="Fish Shellfish Immunol.">
        <title>Early steps in the European eel (Anguilla anguilla)-Vibrio vulnificus interaction in the gills: Role of the RtxA13 toxin.</title>
        <authorList>
            <person name="Callol A."/>
            <person name="Pajuelo D."/>
            <person name="Ebbesson L."/>
            <person name="Teles M."/>
            <person name="MacKenzie S."/>
            <person name="Amaro C."/>
        </authorList>
    </citation>
    <scope>NUCLEOTIDE SEQUENCE</scope>
</reference>
<proteinExistence type="predicted"/>
<evidence type="ECO:0000313" key="1">
    <source>
        <dbReference type="EMBL" id="JAH89835.1"/>
    </source>
</evidence>
<dbReference type="AlphaFoldDB" id="A0A0E9WJV1"/>
<reference evidence="1" key="1">
    <citation type="submission" date="2014-11" db="EMBL/GenBank/DDBJ databases">
        <authorList>
            <person name="Amaro Gonzalez C."/>
        </authorList>
    </citation>
    <scope>NUCLEOTIDE SEQUENCE</scope>
</reference>
<dbReference type="EMBL" id="GBXM01018742">
    <property type="protein sequence ID" value="JAH89835.1"/>
    <property type="molecule type" value="Transcribed_RNA"/>
</dbReference>